<gene>
    <name evidence="2" type="ORF">AB1471_02330</name>
</gene>
<reference evidence="2 3" key="1">
    <citation type="journal article" date="1979" name="Int. J. Syst. Evol. Microbiol.">
        <title>Bacillus globisporus subsp. marinus subsp. nov.</title>
        <authorList>
            <person name="Liu H."/>
        </authorList>
    </citation>
    <scope>NUCLEOTIDE SEQUENCE [LARGE SCALE GENOMIC DNA]</scope>
    <source>
        <strain evidence="2 3">DSM 1297</strain>
    </source>
</reference>
<feature type="transmembrane region" description="Helical" evidence="1">
    <location>
        <begin position="6"/>
        <end position="25"/>
    </location>
</feature>
<dbReference type="Proteomes" id="UP001556040">
    <property type="component" value="Unassembled WGS sequence"/>
</dbReference>
<protein>
    <submittedName>
        <fullName evidence="2">DUF1294 domain-containing protein</fullName>
    </submittedName>
</protein>
<evidence type="ECO:0000313" key="2">
    <source>
        <dbReference type="EMBL" id="MEW9500633.1"/>
    </source>
</evidence>
<dbReference type="EMBL" id="JBFMIA010000001">
    <property type="protein sequence ID" value="MEW9500633.1"/>
    <property type="molecule type" value="Genomic_DNA"/>
</dbReference>
<comment type="caution">
    <text evidence="2">The sequence shown here is derived from an EMBL/GenBank/DDBJ whole genome shotgun (WGS) entry which is preliminary data.</text>
</comment>
<feature type="transmembrane region" description="Helical" evidence="1">
    <location>
        <begin position="70"/>
        <end position="92"/>
    </location>
</feature>
<accession>A0ABV3Q1F1</accession>
<evidence type="ECO:0000256" key="1">
    <source>
        <dbReference type="SAM" id="Phobius"/>
    </source>
</evidence>
<keyword evidence="1" id="KW-1133">Transmembrane helix</keyword>
<dbReference type="InterPro" id="IPR010718">
    <property type="entry name" value="DUF1294"/>
</dbReference>
<keyword evidence="1" id="KW-0812">Transmembrane</keyword>
<organism evidence="2 3">
    <name type="scientific">Jeotgalibacillus marinus</name>
    <dbReference type="NCBI Taxonomy" id="86667"/>
    <lineage>
        <taxon>Bacteria</taxon>
        <taxon>Bacillati</taxon>
        <taxon>Bacillota</taxon>
        <taxon>Bacilli</taxon>
        <taxon>Bacillales</taxon>
        <taxon>Caryophanaceae</taxon>
        <taxon>Jeotgalibacillus</taxon>
    </lineage>
</organism>
<name>A0ABV3Q1F1_9BACL</name>
<keyword evidence="3" id="KW-1185">Reference proteome</keyword>
<sequence>MNWLSLDVLFFTYIGMMSIIGFYMMRADKERAKNNEYRIAEKTLWTVTMMGGALGTYCGMKQFRHKTKHISFRIGLPFFSFLYLVIASVILFNK</sequence>
<dbReference type="Pfam" id="PF06961">
    <property type="entry name" value="DUF1294"/>
    <property type="match status" value="1"/>
</dbReference>
<dbReference type="RefSeq" id="WP_367777945.1">
    <property type="nucleotide sequence ID" value="NZ_JBFMIA010000001.1"/>
</dbReference>
<evidence type="ECO:0000313" key="3">
    <source>
        <dbReference type="Proteomes" id="UP001556040"/>
    </source>
</evidence>
<keyword evidence="1" id="KW-0472">Membrane</keyword>
<proteinExistence type="predicted"/>